<evidence type="ECO:0000313" key="1">
    <source>
        <dbReference type="EMBL" id="SEP10446.1"/>
    </source>
</evidence>
<name>A0A1H8V4X6_9ACTN</name>
<keyword evidence="1" id="KW-0808">Transferase</keyword>
<gene>
    <name evidence="1" type="ORF">SAMN05660991_03297</name>
</gene>
<protein>
    <submittedName>
        <fullName evidence="1">Phosphotransferase enzyme family protein</fullName>
    </submittedName>
</protein>
<dbReference type="AlphaFoldDB" id="A0A1H8V4X6"/>
<dbReference type="SUPFAM" id="SSF56112">
    <property type="entry name" value="Protein kinase-like (PK-like)"/>
    <property type="match status" value="1"/>
</dbReference>
<proteinExistence type="predicted"/>
<dbReference type="InterPro" id="IPR011009">
    <property type="entry name" value="Kinase-like_dom_sf"/>
</dbReference>
<dbReference type="EMBL" id="FOEE01000010">
    <property type="protein sequence ID" value="SEP10446.1"/>
    <property type="molecule type" value="Genomic_DNA"/>
</dbReference>
<evidence type="ECO:0000313" key="2">
    <source>
        <dbReference type="Proteomes" id="UP000198960"/>
    </source>
</evidence>
<accession>A0A1H8V4X6</accession>
<dbReference type="Proteomes" id="UP000198960">
    <property type="component" value="Unassembled WGS sequence"/>
</dbReference>
<dbReference type="Gene3D" id="3.90.1200.10">
    <property type="match status" value="1"/>
</dbReference>
<keyword evidence="2" id="KW-1185">Reference proteome</keyword>
<dbReference type="STRING" id="673521.SAMN05660991_03297"/>
<dbReference type="GO" id="GO:0016740">
    <property type="term" value="F:transferase activity"/>
    <property type="evidence" value="ECO:0007669"/>
    <property type="project" value="UniProtKB-KW"/>
</dbReference>
<dbReference type="RefSeq" id="WP_211435683.1">
    <property type="nucleotide sequence ID" value="NZ_FOEE01000010.1"/>
</dbReference>
<reference evidence="2" key="1">
    <citation type="submission" date="2016-10" db="EMBL/GenBank/DDBJ databases">
        <authorList>
            <person name="Varghese N."/>
            <person name="Submissions S."/>
        </authorList>
    </citation>
    <scope>NUCLEOTIDE SEQUENCE [LARGE SCALE GENOMIC DNA]</scope>
    <source>
        <strain evidence="2">DSM 45413</strain>
    </source>
</reference>
<sequence length="346" mass="38169">MLIPADWADLSPEWMTAALAQSCPGAQVAGLTLLRRSDGTNRRATFGLTYAAGSGPDVVFVKSEGEHRDAHARNGNLWNEPAFYSSGRPIPVDHPRPYAVLVDRPALDWVVVLEDVTGRGGDPRDALRPMTVDQVAAGARGLGALHRQYRGFRQADVPALEWVQTWAPTEGFSSGLRRRVPLGLERAGDRLPAEVLRCSPDEVVDLWVRYVALLHRDPTLLHADAHVGNTYVLPGDDVGFLDWQVVRRGHWSQDVGYFVQGALTDTDRRAAEQDLVEAHRTALDPAADRDEAWLWYRASAAYGLAIWLSTLGTDGYQSHDISLELAIRYATAFVELETRAALTSLE</sequence>
<organism evidence="1 2">
    <name type="scientific">Trujillonella endophytica</name>
    <dbReference type="NCBI Taxonomy" id="673521"/>
    <lineage>
        <taxon>Bacteria</taxon>
        <taxon>Bacillati</taxon>
        <taxon>Actinomycetota</taxon>
        <taxon>Actinomycetes</taxon>
        <taxon>Geodermatophilales</taxon>
        <taxon>Geodermatophilaceae</taxon>
        <taxon>Trujillonella</taxon>
    </lineage>
</organism>